<gene>
    <name evidence="1" type="ordered locus">Plim_3587</name>
</gene>
<dbReference type="AlphaFoldDB" id="D5SVP0"/>
<dbReference type="EMBL" id="CP001744">
    <property type="protein sequence ID" value="ADG69400.1"/>
    <property type="molecule type" value="Genomic_DNA"/>
</dbReference>
<evidence type="ECO:0000313" key="1">
    <source>
        <dbReference type="EMBL" id="ADG69400.1"/>
    </source>
</evidence>
<dbReference type="Proteomes" id="UP000002220">
    <property type="component" value="Chromosome"/>
</dbReference>
<proteinExistence type="predicted"/>
<accession>D5SVP0</accession>
<evidence type="ECO:0000313" key="2">
    <source>
        <dbReference type="Proteomes" id="UP000002220"/>
    </source>
</evidence>
<keyword evidence="2" id="KW-1185">Reference proteome</keyword>
<sequence>MAVFFCEPCKVTLIIAVAIVWPETHHQRGCCSKADCQAFYRKEKCTNCKRMINPSER</sequence>
<dbReference type="KEGG" id="plm:Plim_3587"/>
<dbReference type="HOGENOM" id="CLU_2992761_0_0_0"/>
<name>D5SVP0_PLAL2</name>
<protein>
    <submittedName>
        <fullName evidence="1">Uncharacterized protein</fullName>
    </submittedName>
</protein>
<reference evidence="1 2" key="1">
    <citation type="journal article" date="2010" name="Stand. Genomic Sci.">
        <title>Complete genome sequence of Planctomyces limnophilus type strain (Mu 290).</title>
        <authorList>
            <person name="Labutti K."/>
            <person name="Sikorski J."/>
            <person name="Schneider S."/>
            <person name="Nolan M."/>
            <person name="Lucas S."/>
            <person name="Glavina Del Rio T."/>
            <person name="Tice H."/>
            <person name="Cheng J.F."/>
            <person name="Goodwin L."/>
            <person name="Pitluck S."/>
            <person name="Liolios K."/>
            <person name="Ivanova N."/>
            <person name="Mavromatis K."/>
            <person name="Mikhailova N."/>
            <person name="Pati A."/>
            <person name="Chen A."/>
            <person name="Palaniappan K."/>
            <person name="Land M."/>
            <person name="Hauser L."/>
            <person name="Chang Y.J."/>
            <person name="Jeffries C.D."/>
            <person name="Tindall B.J."/>
            <person name="Rohde M."/>
            <person name="Goker M."/>
            <person name="Woyke T."/>
            <person name="Bristow J."/>
            <person name="Eisen J.A."/>
            <person name="Markowitz V."/>
            <person name="Hugenholtz P."/>
            <person name="Kyrpides N.C."/>
            <person name="Klenk H.P."/>
            <person name="Lapidus A."/>
        </authorList>
    </citation>
    <scope>NUCLEOTIDE SEQUENCE [LARGE SCALE GENOMIC DNA]</scope>
    <source>
        <strain evidence="2">ATCC 43296 / DSM 3776 / IFAM 1008 / 290</strain>
    </source>
</reference>
<organism evidence="1 2">
    <name type="scientific">Planctopirus limnophila (strain ATCC 43296 / DSM 3776 / IFAM 1008 / Mu 290)</name>
    <name type="common">Planctomyces limnophilus</name>
    <dbReference type="NCBI Taxonomy" id="521674"/>
    <lineage>
        <taxon>Bacteria</taxon>
        <taxon>Pseudomonadati</taxon>
        <taxon>Planctomycetota</taxon>
        <taxon>Planctomycetia</taxon>
        <taxon>Planctomycetales</taxon>
        <taxon>Planctomycetaceae</taxon>
        <taxon>Planctopirus</taxon>
    </lineage>
</organism>